<keyword evidence="10" id="KW-0143">Chaperone</keyword>
<keyword evidence="5" id="KW-0813">Transport</keyword>
<evidence type="ECO:0000313" key="13">
    <source>
        <dbReference type="EMBL" id="AKJ27723.1"/>
    </source>
</evidence>
<dbReference type="OrthoDB" id="5296388at2"/>
<evidence type="ECO:0000256" key="12">
    <source>
        <dbReference type="ARBA" id="ARBA00023288"/>
    </source>
</evidence>
<keyword evidence="7" id="KW-0653">Protein transport</keyword>
<evidence type="ECO:0000256" key="8">
    <source>
        <dbReference type="ARBA" id="ARBA00023136"/>
    </source>
</evidence>
<protein>
    <recommendedName>
        <fullName evidence="4">Outer-membrane lipoprotein LolB</fullName>
    </recommendedName>
</protein>
<sequence>MSVAASGRLAVRVEGAAPGGRPRASNAVFELIGDARRGELRLSSPLGSLLAVAHWSPDEAVLRAEGQTRRYASLDDLTREMVGEALPVAALFDWLRGQPWKEAGSEPLPNGDPGFVQLGWQVQLRQAGEGLITAVKTEPPVVTVRAKLDPS</sequence>
<comment type="subunit">
    <text evidence="3">Monomer.</text>
</comment>
<evidence type="ECO:0000256" key="7">
    <source>
        <dbReference type="ARBA" id="ARBA00022927"/>
    </source>
</evidence>
<evidence type="ECO:0000256" key="6">
    <source>
        <dbReference type="ARBA" id="ARBA00022729"/>
    </source>
</evidence>
<reference evidence="13 14" key="1">
    <citation type="submission" date="2015-05" db="EMBL/GenBank/DDBJ databases">
        <authorList>
            <person name="Tang B."/>
            <person name="Yu Y."/>
        </authorList>
    </citation>
    <scope>NUCLEOTIDE SEQUENCE [LARGE SCALE GENOMIC DNA]</scope>
    <source>
        <strain evidence="13 14">DSM 7029</strain>
    </source>
</reference>
<evidence type="ECO:0000256" key="1">
    <source>
        <dbReference type="ARBA" id="ARBA00004459"/>
    </source>
</evidence>
<dbReference type="Pfam" id="PF03550">
    <property type="entry name" value="LolB"/>
    <property type="match status" value="1"/>
</dbReference>
<evidence type="ECO:0000256" key="4">
    <source>
        <dbReference type="ARBA" id="ARBA00016202"/>
    </source>
</evidence>
<evidence type="ECO:0000256" key="9">
    <source>
        <dbReference type="ARBA" id="ARBA00023139"/>
    </source>
</evidence>
<keyword evidence="11" id="KW-0998">Cell outer membrane</keyword>
<evidence type="ECO:0000256" key="5">
    <source>
        <dbReference type="ARBA" id="ARBA00022448"/>
    </source>
</evidence>
<keyword evidence="6" id="KW-0732">Signal</keyword>
<dbReference type="GO" id="GO:0009279">
    <property type="term" value="C:cell outer membrane"/>
    <property type="evidence" value="ECO:0007669"/>
    <property type="project" value="UniProtKB-SubCell"/>
</dbReference>
<keyword evidence="8" id="KW-0472">Membrane</keyword>
<dbReference type="RefSeq" id="WP_083438656.1">
    <property type="nucleotide sequence ID" value="NZ_CP011371.1"/>
</dbReference>
<accession>A0A0G3BIA4</accession>
<dbReference type="Gene3D" id="2.50.20.10">
    <property type="entry name" value="Lipoprotein localisation LolA/LolB/LppX"/>
    <property type="match status" value="1"/>
</dbReference>
<evidence type="ECO:0000313" key="14">
    <source>
        <dbReference type="Proteomes" id="UP000035352"/>
    </source>
</evidence>
<dbReference type="InterPro" id="IPR029046">
    <property type="entry name" value="LolA/LolB/LppX"/>
</dbReference>
<evidence type="ECO:0000256" key="10">
    <source>
        <dbReference type="ARBA" id="ARBA00023186"/>
    </source>
</evidence>
<evidence type="ECO:0000256" key="2">
    <source>
        <dbReference type="ARBA" id="ARBA00009696"/>
    </source>
</evidence>
<dbReference type="STRING" id="413882.AAW51_1032"/>
<gene>
    <name evidence="13" type="primary">lolB</name>
    <name evidence="13" type="ORF">AAW51_1032</name>
</gene>
<comment type="subcellular location">
    <subcellularLocation>
        <location evidence="1">Cell outer membrane</location>
        <topology evidence="1">Lipid-anchor</topology>
    </subcellularLocation>
</comment>
<keyword evidence="12 13" id="KW-0449">Lipoprotein</keyword>
<dbReference type="InterPro" id="IPR004565">
    <property type="entry name" value="OM_lipoprot_LolB"/>
</dbReference>
<dbReference type="AlphaFoldDB" id="A0A0G3BIA4"/>
<proteinExistence type="inferred from homology"/>
<name>A0A0G3BIA4_9BURK</name>
<comment type="similarity">
    <text evidence="2">Belongs to the LolB family.</text>
</comment>
<dbReference type="SUPFAM" id="SSF89392">
    <property type="entry name" value="Prokaryotic lipoproteins and lipoprotein localization factors"/>
    <property type="match status" value="1"/>
</dbReference>
<evidence type="ECO:0000256" key="11">
    <source>
        <dbReference type="ARBA" id="ARBA00023237"/>
    </source>
</evidence>
<dbReference type="EMBL" id="CP011371">
    <property type="protein sequence ID" value="AKJ27723.1"/>
    <property type="molecule type" value="Genomic_DNA"/>
</dbReference>
<keyword evidence="9" id="KW-0564">Palmitate</keyword>
<organism evidence="13 14">
    <name type="scientific">Caldimonas brevitalea</name>
    <dbReference type="NCBI Taxonomy" id="413882"/>
    <lineage>
        <taxon>Bacteria</taxon>
        <taxon>Pseudomonadati</taxon>
        <taxon>Pseudomonadota</taxon>
        <taxon>Betaproteobacteria</taxon>
        <taxon>Burkholderiales</taxon>
        <taxon>Sphaerotilaceae</taxon>
        <taxon>Caldimonas</taxon>
    </lineage>
</organism>
<keyword evidence="14" id="KW-1185">Reference proteome</keyword>
<evidence type="ECO:0000256" key="3">
    <source>
        <dbReference type="ARBA" id="ARBA00011245"/>
    </source>
</evidence>
<dbReference type="GO" id="GO:0015031">
    <property type="term" value="P:protein transport"/>
    <property type="evidence" value="ECO:0007669"/>
    <property type="project" value="UniProtKB-KW"/>
</dbReference>
<dbReference type="KEGG" id="pbh:AAW51_1032"/>
<dbReference type="Proteomes" id="UP000035352">
    <property type="component" value="Chromosome"/>
</dbReference>